<gene>
    <name evidence="1" type="ORF">F383_17414</name>
</gene>
<sequence length="33" mass="3881">MLQLLDSLLSLSYLGLRIIRNRITLSNCHFGYR</sequence>
<dbReference type="Proteomes" id="UP000032142">
    <property type="component" value="Unassembled WGS sequence"/>
</dbReference>
<name>A0A0B0NPE5_GOSAR</name>
<dbReference type="AlphaFoldDB" id="A0A0B0NPE5"/>
<reference evidence="2" key="1">
    <citation type="submission" date="2014-09" db="EMBL/GenBank/DDBJ databases">
        <authorList>
            <person name="Mudge J."/>
            <person name="Ramaraj T."/>
            <person name="Lindquist I.E."/>
            <person name="Bharti A.K."/>
            <person name="Sundararajan A."/>
            <person name="Cameron C.T."/>
            <person name="Woodward J.E."/>
            <person name="May G.D."/>
            <person name="Brubaker C."/>
            <person name="Broadhvest J."/>
            <person name="Wilkins T.A."/>
        </authorList>
    </citation>
    <scope>NUCLEOTIDE SEQUENCE</scope>
    <source>
        <strain evidence="2">cv. AKA8401</strain>
    </source>
</reference>
<evidence type="ECO:0000313" key="1">
    <source>
        <dbReference type="EMBL" id="KHG13674.1"/>
    </source>
</evidence>
<accession>A0A0B0NPE5</accession>
<proteinExistence type="predicted"/>
<protein>
    <submittedName>
        <fullName evidence="1">Uncharacterized protein</fullName>
    </submittedName>
</protein>
<evidence type="ECO:0000313" key="2">
    <source>
        <dbReference type="Proteomes" id="UP000032142"/>
    </source>
</evidence>
<keyword evidence="2" id="KW-1185">Reference proteome</keyword>
<dbReference type="EMBL" id="KN400048">
    <property type="protein sequence ID" value="KHG13674.1"/>
    <property type="molecule type" value="Genomic_DNA"/>
</dbReference>
<organism evidence="1 2">
    <name type="scientific">Gossypium arboreum</name>
    <name type="common">Tree cotton</name>
    <name type="synonym">Gossypium nanking</name>
    <dbReference type="NCBI Taxonomy" id="29729"/>
    <lineage>
        <taxon>Eukaryota</taxon>
        <taxon>Viridiplantae</taxon>
        <taxon>Streptophyta</taxon>
        <taxon>Embryophyta</taxon>
        <taxon>Tracheophyta</taxon>
        <taxon>Spermatophyta</taxon>
        <taxon>Magnoliopsida</taxon>
        <taxon>eudicotyledons</taxon>
        <taxon>Gunneridae</taxon>
        <taxon>Pentapetalae</taxon>
        <taxon>rosids</taxon>
        <taxon>malvids</taxon>
        <taxon>Malvales</taxon>
        <taxon>Malvaceae</taxon>
        <taxon>Malvoideae</taxon>
        <taxon>Gossypium</taxon>
    </lineage>
</organism>